<protein>
    <submittedName>
        <fullName evidence="1">Uncharacterized protein</fullName>
    </submittedName>
</protein>
<dbReference type="OrthoDB" id="10311991at2759"/>
<dbReference type="InParanoid" id="D8QA97"/>
<dbReference type="EMBL" id="GL377308">
    <property type="protein sequence ID" value="EFI95364.1"/>
    <property type="molecule type" value="Genomic_DNA"/>
</dbReference>
<dbReference type="Proteomes" id="UP000007431">
    <property type="component" value="Unassembled WGS sequence"/>
</dbReference>
<organism evidence="2">
    <name type="scientific">Schizophyllum commune (strain H4-8 / FGSC 9210)</name>
    <name type="common">Split gill fungus</name>
    <dbReference type="NCBI Taxonomy" id="578458"/>
    <lineage>
        <taxon>Eukaryota</taxon>
        <taxon>Fungi</taxon>
        <taxon>Dikarya</taxon>
        <taxon>Basidiomycota</taxon>
        <taxon>Agaricomycotina</taxon>
        <taxon>Agaricomycetes</taxon>
        <taxon>Agaricomycetidae</taxon>
        <taxon>Agaricales</taxon>
        <taxon>Schizophyllaceae</taxon>
        <taxon>Schizophyllum</taxon>
    </lineage>
</organism>
<sequence length="253" mass="27954">MNLLSLLQPARRMLGYMHSVKADLLAFARQLAASTRDSKAAKTFHETVHLLRTAYFDASTAVDTLADVIQPLSMCVVPEGDELTGWLWQIKDMYQYVINAWGDAIGAFNRAIEALGKLDQVIARSFTSSSPVRRALFKASLPVRCKLVKPSPRVSMLTTGRATVADLRLNVLALADVAQDVQTAAFEARSKFLLDVKDEKALKADTDQDERWTRLNNEIDSAIQELDGVSQDMKATASKVAQIAVAGRKRRCN</sequence>
<gene>
    <name evidence="1" type="ORF">SCHCODRAFT_110844</name>
</gene>
<evidence type="ECO:0000313" key="2">
    <source>
        <dbReference type="Proteomes" id="UP000007431"/>
    </source>
</evidence>
<keyword evidence="2" id="KW-1185">Reference proteome</keyword>
<name>D8QA97_SCHCM</name>
<dbReference type="VEuPathDB" id="FungiDB:SCHCODRAFT_02630837"/>
<dbReference type="RefSeq" id="XP_003030267.1">
    <property type="nucleotide sequence ID" value="XM_003030221.1"/>
</dbReference>
<dbReference type="AlphaFoldDB" id="D8QA97"/>
<evidence type="ECO:0000313" key="1">
    <source>
        <dbReference type="EMBL" id="EFI95364.1"/>
    </source>
</evidence>
<accession>D8QA97</accession>
<reference evidence="1 2" key="1">
    <citation type="journal article" date="2010" name="Nat. Biotechnol.">
        <title>Genome sequence of the model mushroom Schizophyllum commune.</title>
        <authorList>
            <person name="Ohm R.A."/>
            <person name="de Jong J.F."/>
            <person name="Lugones L.G."/>
            <person name="Aerts A."/>
            <person name="Kothe E."/>
            <person name="Stajich J.E."/>
            <person name="de Vries R.P."/>
            <person name="Record E."/>
            <person name="Levasseur A."/>
            <person name="Baker S.E."/>
            <person name="Bartholomew K.A."/>
            <person name="Coutinho P.M."/>
            <person name="Erdmann S."/>
            <person name="Fowler T.J."/>
            <person name="Gathman A.C."/>
            <person name="Lombard V."/>
            <person name="Henrissat B."/>
            <person name="Knabe N."/>
            <person name="Kuees U."/>
            <person name="Lilly W.W."/>
            <person name="Lindquist E."/>
            <person name="Lucas S."/>
            <person name="Magnuson J.K."/>
            <person name="Piumi F."/>
            <person name="Raudaskoski M."/>
            <person name="Salamov A."/>
            <person name="Schmutz J."/>
            <person name="Schwarze F.W.M.R."/>
            <person name="vanKuyk P.A."/>
            <person name="Horton J.S."/>
            <person name="Grigoriev I.V."/>
            <person name="Woesten H.A.B."/>
        </authorList>
    </citation>
    <scope>NUCLEOTIDE SEQUENCE [LARGE SCALE GENOMIC DNA]</scope>
    <source>
        <strain evidence="2">H4-8 / FGSC 9210</strain>
    </source>
</reference>
<dbReference type="HOGENOM" id="CLU_1099034_0_0_1"/>
<feature type="non-terminal residue" evidence="1">
    <location>
        <position position="253"/>
    </location>
</feature>
<dbReference type="GeneID" id="9592442"/>
<dbReference type="KEGG" id="scm:SCHCO_02630837"/>
<proteinExistence type="predicted"/>